<dbReference type="Pfam" id="PF00271">
    <property type="entry name" value="Helicase_C"/>
    <property type="match status" value="1"/>
</dbReference>
<evidence type="ECO:0000256" key="8">
    <source>
        <dbReference type="ARBA" id="ARBA00049819"/>
    </source>
</evidence>
<dbReference type="InterPro" id="IPR045562">
    <property type="entry name" value="RecG_dom3_C"/>
</dbReference>
<dbReference type="Gene3D" id="3.40.50.300">
    <property type="entry name" value="P-loop containing nucleotide triphosphate hydrolases"/>
    <property type="match status" value="2"/>
</dbReference>
<evidence type="ECO:0000256" key="2">
    <source>
        <dbReference type="ARBA" id="ARBA00022763"/>
    </source>
</evidence>
<sequence length="737" mass="78914">MGTNLDGWHTQAYARLYAPLSSVLGERTAKEFTALRIQTVGDLLRHIPRRYLSGTELTDLATLVEGDHVAVMAKVGNIERHSARPSAGRKPAPGRLEVTLTDGKGRLTATFFGRDHLLDWWSRQLQAGVAGLFVGKVGSFRNQLQMSHPEFVMLDASGRVVATGEEKALMAELARTGLVGMYPATAKLHTWKVAECARLALASVEGVEDPWPSWVRERAGVLGLSQALAAVHQPADLAEAERGAERLRFDEALSTQLTMAYRRADAATRKAIPRPRVAEGLLDAFDARLPFTLTAGQQQVSADILDDLAKDRPMQRLLQGEVGSGKTVVALRAMLAVVDSGGQAALLAPTEVLAAQHYQTITRLLGELGGGRMLGTPDVATEVVLLSGSLSTAAKKSAMLRAASGEAGIVIGTHALLADRVQFAELGLIVIDEQHRFGVEQRAQLAEKASSRPHVLVLTATPIPRSVAMTIFGDLDVSTLAELPSGRAQVSTVVVDAALRPAWVDRAWERVREEAATGRQVFIVCPRIGGQGDPAAGLGVVELAEQLRSGPLADLRVGVLHGQLPSDTKDQVMSDFAGHRLDVLVATTVIEVGVDVPNATMMVVWDADRFGISQLHQLRGRIGRGEHPGVCLLVTQAGAAEPSRARLDAVAATTDGFELAELDLEQRREGDVLGADQAGTRSSLRLLRVLEHADLIGQARELAIECVAADPQRLVPGFADAVRATELLSGGDWLEHN</sequence>
<keyword evidence="5" id="KW-0067">ATP-binding</keyword>
<evidence type="ECO:0000256" key="4">
    <source>
        <dbReference type="ARBA" id="ARBA00022806"/>
    </source>
</evidence>
<proteinExistence type="predicted"/>
<dbReference type="InterPro" id="IPR047112">
    <property type="entry name" value="RecG/Mfd"/>
</dbReference>
<dbReference type="Pfam" id="PF17191">
    <property type="entry name" value="RecG_wedge"/>
    <property type="match status" value="1"/>
</dbReference>
<dbReference type="Proteomes" id="UP000226079">
    <property type="component" value="Unassembled WGS sequence"/>
</dbReference>
<evidence type="ECO:0000256" key="5">
    <source>
        <dbReference type="ARBA" id="ARBA00022840"/>
    </source>
</evidence>
<evidence type="ECO:0000313" key="12">
    <source>
        <dbReference type="Proteomes" id="UP000226079"/>
    </source>
</evidence>
<dbReference type="SMART" id="SM00490">
    <property type="entry name" value="HELICc"/>
    <property type="match status" value="1"/>
</dbReference>
<keyword evidence="2" id="KW-0227">DNA damage</keyword>
<evidence type="ECO:0000259" key="9">
    <source>
        <dbReference type="PROSITE" id="PS51192"/>
    </source>
</evidence>
<dbReference type="PROSITE" id="PS51194">
    <property type="entry name" value="HELICASE_CTER"/>
    <property type="match status" value="1"/>
</dbReference>
<reference evidence="11 12" key="1">
    <citation type="submission" date="2017-10" db="EMBL/GenBank/DDBJ databases">
        <title>Sequencing the genomes of 1000 actinobacteria strains.</title>
        <authorList>
            <person name="Klenk H.-P."/>
        </authorList>
    </citation>
    <scope>NUCLEOTIDE SEQUENCE [LARGE SCALE GENOMIC DNA]</scope>
    <source>
        <strain evidence="11 12">DSM 15597</strain>
    </source>
</reference>
<keyword evidence="1" id="KW-0547">Nucleotide-binding</keyword>
<accession>A0A2A9CPQ0</accession>
<dbReference type="EMBL" id="PDJC01000001">
    <property type="protein sequence ID" value="PFG16427.1"/>
    <property type="molecule type" value="Genomic_DNA"/>
</dbReference>
<dbReference type="CDD" id="cd17992">
    <property type="entry name" value="DEXHc_RecG"/>
    <property type="match status" value="1"/>
</dbReference>
<dbReference type="Gene3D" id="2.40.50.140">
    <property type="entry name" value="Nucleic acid-binding proteins"/>
    <property type="match status" value="1"/>
</dbReference>
<evidence type="ECO:0000256" key="6">
    <source>
        <dbReference type="ARBA" id="ARBA00023125"/>
    </source>
</evidence>
<dbReference type="PROSITE" id="PS51192">
    <property type="entry name" value="HELICASE_ATP_BIND_1"/>
    <property type="match status" value="1"/>
</dbReference>
<dbReference type="InterPro" id="IPR012340">
    <property type="entry name" value="NA-bd_OB-fold"/>
</dbReference>
<dbReference type="InterPro" id="IPR001650">
    <property type="entry name" value="Helicase_C-like"/>
</dbReference>
<evidence type="ECO:0000256" key="3">
    <source>
        <dbReference type="ARBA" id="ARBA00022801"/>
    </source>
</evidence>
<keyword evidence="3" id="KW-0378">Hydrolase</keyword>
<dbReference type="InterPro" id="IPR027417">
    <property type="entry name" value="P-loop_NTPase"/>
</dbReference>
<dbReference type="InterPro" id="IPR014001">
    <property type="entry name" value="Helicase_ATP-bd"/>
</dbReference>
<dbReference type="GO" id="GO:0016787">
    <property type="term" value="F:hydrolase activity"/>
    <property type="evidence" value="ECO:0007669"/>
    <property type="project" value="UniProtKB-KW"/>
</dbReference>
<name>A0A2A9CPQ0_9ACTN</name>
<evidence type="ECO:0000259" key="10">
    <source>
        <dbReference type="PROSITE" id="PS51194"/>
    </source>
</evidence>
<comment type="caution">
    <text evidence="11">The sequence shown here is derived from an EMBL/GenBank/DDBJ whole genome shotgun (WGS) entry which is preliminary data.</text>
</comment>
<dbReference type="PANTHER" id="PTHR47964">
    <property type="entry name" value="ATP-DEPENDENT DNA HELICASE HOMOLOG RECG, CHLOROPLASTIC"/>
    <property type="match status" value="1"/>
</dbReference>
<dbReference type="SUPFAM" id="SSF52540">
    <property type="entry name" value="P-loop containing nucleoside triphosphate hydrolases"/>
    <property type="match status" value="2"/>
</dbReference>
<keyword evidence="12" id="KW-1185">Reference proteome</keyword>
<dbReference type="GO" id="GO:0003677">
    <property type="term" value="F:DNA binding"/>
    <property type="evidence" value="ECO:0007669"/>
    <property type="project" value="UniProtKB-KW"/>
</dbReference>
<dbReference type="InterPro" id="IPR033454">
    <property type="entry name" value="RecG_wedge"/>
</dbReference>
<gene>
    <name evidence="11" type="ORF">ATK74_0965</name>
</gene>
<evidence type="ECO:0000256" key="7">
    <source>
        <dbReference type="ARBA" id="ARBA00023204"/>
    </source>
</evidence>
<organism evidence="11 12">
    <name type="scientific">Propionicimonas paludicola</name>
    <dbReference type="NCBI Taxonomy" id="185243"/>
    <lineage>
        <taxon>Bacteria</taxon>
        <taxon>Bacillati</taxon>
        <taxon>Actinomycetota</taxon>
        <taxon>Actinomycetes</taxon>
        <taxon>Propionibacteriales</taxon>
        <taxon>Nocardioidaceae</taxon>
        <taxon>Propionicimonas</taxon>
    </lineage>
</organism>
<dbReference type="InterPro" id="IPR011545">
    <property type="entry name" value="DEAD/DEAH_box_helicase_dom"/>
</dbReference>
<dbReference type="AlphaFoldDB" id="A0A2A9CPQ0"/>
<dbReference type="SMART" id="SM00487">
    <property type="entry name" value="DEXDc"/>
    <property type="match status" value="1"/>
</dbReference>
<dbReference type="Pfam" id="PF00270">
    <property type="entry name" value="DEAD"/>
    <property type="match status" value="1"/>
</dbReference>
<keyword evidence="7" id="KW-0234">DNA repair</keyword>
<dbReference type="GO" id="GO:0005524">
    <property type="term" value="F:ATP binding"/>
    <property type="evidence" value="ECO:0007669"/>
    <property type="project" value="UniProtKB-KW"/>
</dbReference>
<keyword evidence="6" id="KW-0238">DNA-binding</keyword>
<dbReference type="SUPFAM" id="SSF50249">
    <property type="entry name" value="Nucleic acid-binding proteins"/>
    <property type="match status" value="1"/>
</dbReference>
<dbReference type="CDD" id="cd04488">
    <property type="entry name" value="RecG_wedge_OBF"/>
    <property type="match status" value="1"/>
</dbReference>
<dbReference type="Pfam" id="PF19833">
    <property type="entry name" value="RecG_dom3_C"/>
    <property type="match status" value="1"/>
</dbReference>
<evidence type="ECO:0000256" key="1">
    <source>
        <dbReference type="ARBA" id="ARBA00022741"/>
    </source>
</evidence>
<evidence type="ECO:0000313" key="11">
    <source>
        <dbReference type="EMBL" id="PFG16427.1"/>
    </source>
</evidence>
<keyword evidence="4 11" id="KW-0347">Helicase</keyword>
<dbReference type="PANTHER" id="PTHR47964:SF1">
    <property type="entry name" value="ATP-DEPENDENT DNA HELICASE HOMOLOG RECG, CHLOROPLASTIC"/>
    <property type="match status" value="1"/>
</dbReference>
<dbReference type="GO" id="GO:0003678">
    <property type="term" value="F:DNA helicase activity"/>
    <property type="evidence" value="ECO:0007669"/>
    <property type="project" value="TreeGrafter"/>
</dbReference>
<dbReference type="GO" id="GO:0006281">
    <property type="term" value="P:DNA repair"/>
    <property type="evidence" value="ECO:0007669"/>
    <property type="project" value="UniProtKB-KW"/>
</dbReference>
<feature type="domain" description="Helicase ATP-binding" evidence="9">
    <location>
        <begin position="307"/>
        <end position="480"/>
    </location>
</feature>
<dbReference type="RefSeq" id="WP_098459967.1">
    <property type="nucleotide sequence ID" value="NZ_PDJC01000001.1"/>
</dbReference>
<protein>
    <recommendedName>
        <fullName evidence="8">Probable DNA 3'-5' helicase RecG</fullName>
    </recommendedName>
</protein>
<dbReference type="OrthoDB" id="9804325at2"/>
<feature type="domain" description="Helicase C-terminal" evidence="10">
    <location>
        <begin position="503"/>
        <end position="670"/>
    </location>
</feature>